<dbReference type="InterPro" id="IPR000182">
    <property type="entry name" value="GNAT_dom"/>
</dbReference>
<dbReference type="PANTHER" id="PTHR43877">
    <property type="entry name" value="AMINOALKYLPHOSPHONATE N-ACETYLTRANSFERASE-RELATED-RELATED"/>
    <property type="match status" value="1"/>
</dbReference>
<dbReference type="Gene3D" id="3.40.630.30">
    <property type="match status" value="1"/>
</dbReference>
<evidence type="ECO:0000313" key="5">
    <source>
        <dbReference type="Proteomes" id="UP000183508"/>
    </source>
</evidence>
<dbReference type="Proteomes" id="UP000183508">
    <property type="component" value="Unassembled WGS sequence"/>
</dbReference>
<keyword evidence="2" id="KW-0012">Acyltransferase</keyword>
<dbReference type="CDD" id="cd04301">
    <property type="entry name" value="NAT_SF"/>
    <property type="match status" value="1"/>
</dbReference>
<dbReference type="SUPFAM" id="SSF55729">
    <property type="entry name" value="Acyl-CoA N-acyltransferases (Nat)"/>
    <property type="match status" value="1"/>
</dbReference>
<keyword evidence="5" id="KW-1185">Reference proteome</keyword>
<sequence length="449" mass="51559">MERRDDYIYFLRLFAGYEYTPSPHAVPFEYQSAEAPELRRLRQELHVDEISGDGSQWDRLLRLNHWVHTTLRYDGSSMNPEPRETLHILTVCRTEERGVNCRMLATVLNELCLSLGWKSRFVSCMPVGEDFMDNHVVTTVYIEEWKKWVFVDPTWDAYVEDSHGQVLSLEELRAAYITGQLLRVSDGINLNGEPGSGEAYLAYMAKNVFRFAVNLRSEYGAESKPEITQYWLHPLAYRPTNEVRVKKVGKHLLRRVYVSDPVFFWDNGLVPVVTAKAVTGVRWDVAGIAFCAFSRFRGCTAVSLEIRPARIEYAEALSRLMGQLTGHEVSPQTMEERIAFALNSSVDSLYVCHNAHEVLGVLGFRIRENLEESSRYGEISVIVVDKKARRRGIGRFLMDFAERLAMEEGCIGTWLVSGFGRKEEAHRFYQDLGYQITGYRFVKKFGGND</sequence>
<protein>
    <submittedName>
        <fullName evidence="4">Transglutaminase-like superfamily protein</fullName>
    </submittedName>
</protein>
<dbReference type="GO" id="GO:0016747">
    <property type="term" value="F:acyltransferase activity, transferring groups other than amino-acyl groups"/>
    <property type="evidence" value="ECO:0007669"/>
    <property type="project" value="InterPro"/>
</dbReference>
<reference evidence="5" key="1">
    <citation type="submission" date="2016-10" db="EMBL/GenBank/DDBJ databases">
        <authorList>
            <person name="Varghese N."/>
        </authorList>
    </citation>
    <scope>NUCLEOTIDE SEQUENCE [LARGE SCALE GENOMIC DNA]</scope>
    <source>
        <strain evidence="5">DSM 17980</strain>
    </source>
</reference>
<dbReference type="AlphaFoldDB" id="A0A1I7KNS2"/>
<evidence type="ECO:0000256" key="2">
    <source>
        <dbReference type="ARBA" id="ARBA00023315"/>
    </source>
</evidence>
<accession>A0A1I7KNS2</accession>
<dbReference type="SUPFAM" id="SSF54001">
    <property type="entry name" value="Cysteine proteinases"/>
    <property type="match status" value="1"/>
</dbReference>
<dbReference type="STRING" id="392015.SAMN05421543_11792"/>
<dbReference type="SMART" id="SM00460">
    <property type="entry name" value="TGc"/>
    <property type="match status" value="1"/>
</dbReference>
<dbReference type="InterPro" id="IPR038765">
    <property type="entry name" value="Papain-like_cys_pep_sf"/>
</dbReference>
<evidence type="ECO:0000313" key="4">
    <source>
        <dbReference type="EMBL" id="SFU99069.1"/>
    </source>
</evidence>
<name>A0A1I7KNS2_9BACL</name>
<dbReference type="InterPro" id="IPR050832">
    <property type="entry name" value="Bact_Acetyltransf"/>
</dbReference>
<keyword evidence="1" id="KW-0808">Transferase</keyword>
<dbReference type="Pfam" id="PF00583">
    <property type="entry name" value="Acetyltransf_1"/>
    <property type="match status" value="1"/>
</dbReference>
<organism evidence="4 5">
    <name type="scientific">Alicyclobacillus macrosporangiidus</name>
    <dbReference type="NCBI Taxonomy" id="392015"/>
    <lineage>
        <taxon>Bacteria</taxon>
        <taxon>Bacillati</taxon>
        <taxon>Bacillota</taxon>
        <taxon>Bacilli</taxon>
        <taxon>Bacillales</taxon>
        <taxon>Alicyclobacillaceae</taxon>
        <taxon>Alicyclobacillus</taxon>
    </lineage>
</organism>
<dbReference type="Gene3D" id="3.10.620.30">
    <property type="match status" value="1"/>
</dbReference>
<evidence type="ECO:0000259" key="3">
    <source>
        <dbReference type="PROSITE" id="PS51186"/>
    </source>
</evidence>
<dbReference type="Pfam" id="PF01841">
    <property type="entry name" value="Transglut_core"/>
    <property type="match status" value="1"/>
</dbReference>
<dbReference type="InterPro" id="IPR002931">
    <property type="entry name" value="Transglutaminase-like"/>
</dbReference>
<dbReference type="EMBL" id="FPBV01000017">
    <property type="protein sequence ID" value="SFU99069.1"/>
    <property type="molecule type" value="Genomic_DNA"/>
</dbReference>
<gene>
    <name evidence="4" type="ORF">SAMN05421543_11792</name>
</gene>
<dbReference type="PROSITE" id="PS51186">
    <property type="entry name" value="GNAT"/>
    <property type="match status" value="1"/>
</dbReference>
<dbReference type="InterPro" id="IPR016181">
    <property type="entry name" value="Acyl_CoA_acyltransferase"/>
</dbReference>
<feature type="domain" description="N-acetyltransferase" evidence="3">
    <location>
        <begin position="304"/>
        <end position="449"/>
    </location>
</feature>
<evidence type="ECO:0000256" key="1">
    <source>
        <dbReference type="ARBA" id="ARBA00022679"/>
    </source>
</evidence>
<dbReference type="PANTHER" id="PTHR43877:SF2">
    <property type="entry name" value="AMINOALKYLPHOSPHONATE N-ACETYLTRANSFERASE-RELATED"/>
    <property type="match status" value="1"/>
</dbReference>
<proteinExistence type="predicted"/>